<accession>A0ABD5LTU2</accession>
<dbReference type="AlphaFoldDB" id="A0ABD5LTU2"/>
<evidence type="ECO:0000313" key="1">
    <source>
        <dbReference type="EMBL" id="MEY2344790.1"/>
    </source>
</evidence>
<dbReference type="EMBL" id="JADQCH020000002">
    <property type="protein sequence ID" value="MEY2344790.1"/>
    <property type="molecule type" value="Genomic_DNA"/>
</dbReference>
<protein>
    <submittedName>
        <fullName evidence="1">Uncharacterized protein</fullName>
    </submittedName>
</protein>
<name>A0ABD5LTU2_PROMI</name>
<comment type="caution">
    <text evidence="1">The sequence shown here is derived from an EMBL/GenBank/DDBJ whole genome shotgun (WGS) entry which is preliminary data.</text>
</comment>
<gene>
    <name evidence="1" type="ORF">I3679_014810</name>
</gene>
<sequence length="172" mass="19243">MSICDMKVLFALMLIPEIALGSSVFLANNTIKIPSEFKQYFYNSEIVSQVYLNDSPLFEAVFSLHENGQINLLRILDEEPDIKPQVKNEWAEILQKGISLGACDASCPAGLVSAEYRLDNSSLKLFTSHYETEQVKVIISICLALCQMVSLCTIICQPFQCIQQRPGILVHP</sequence>
<organism evidence="1">
    <name type="scientific">Proteus mirabilis</name>
    <dbReference type="NCBI Taxonomy" id="584"/>
    <lineage>
        <taxon>Bacteria</taxon>
        <taxon>Pseudomonadati</taxon>
        <taxon>Pseudomonadota</taxon>
        <taxon>Gammaproteobacteria</taxon>
        <taxon>Enterobacterales</taxon>
        <taxon>Morganellaceae</taxon>
        <taxon>Proteus</taxon>
    </lineage>
</organism>
<reference evidence="1" key="1">
    <citation type="submission" date="2021-05" db="EMBL/GenBank/DDBJ databases">
        <title>First report of NDM-5 and VEB-6 producing Proteus mirabilis isolated from blood of a sepsis patient in Kolkata, India.</title>
        <authorList>
            <person name="Halder G."/>
            <person name="Chaudhuri B."/>
            <person name="Dutta S."/>
        </authorList>
    </citation>
    <scope>NUCLEOTIDE SEQUENCE [LARGE SCALE GENOMIC DNA]</scope>
    <source>
        <strain evidence="1">7049</strain>
    </source>
</reference>
<proteinExistence type="predicted"/>